<dbReference type="CDD" id="cd11386">
    <property type="entry name" value="MCP_signal"/>
    <property type="match status" value="1"/>
</dbReference>
<keyword evidence="6" id="KW-1133">Transmembrane helix</keyword>
<keyword evidence="4" id="KW-0807">Transducer</keyword>
<feature type="domain" description="HAMP" evidence="8">
    <location>
        <begin position="210"/>
        <end position="263"/>
    </location>
</feature>
<evidence type="ECO:0000256" key="2">
    <source>
        <dbReference type="ARBA" id="ARBA00022500"/>
    </source>
</evidence>
<feature type="domain" description="HAMP" evidence="8">
    <location>
        <begin position="291"/>
        <end position="343"/>
    </location>
</feature>
<evidence type="ECO:0000313" key="12">
    <source>
        <dbReference type="Proteomes" id="UP000826513"/>
    </source>
</evidence>
<dbReference type="Proteomes" id="UP000826513">
    <property type="component" value="Chromosome 1"/>
</dbReference>
<dbReference type="CDD" id="cd06225">
    <property type="entry name" value="HAMP"/>
    <property type="match status" value="1"/>
</dbReference>
<keyword evidence="5" id="KW-0175">Coiled coil</keyword>
<proteinExistence type="inferred from homology"/>
<accession>A0A4D7DKC5</accession>
<dbReference type="SUPFAM" id="SSF158472">
    <property type="entry name" value="HAMP domain-like"/>
    <property type="match status" value="1"/>
</dbReference>
<dbReference type="SMART" id="SM00283">
    <property type="entry name" value="MA"/>
    <property type="match status" value="1"/>
</dbReference>
<reference evidence="9 11" key="1">
    <citation type="submission" date="2019-04" db="EMBL/GenBank/DDBJ databases">
        <title>Complete genome sequence of Agrobacterium larrymoorei CFBP5473.</title>
        <authorList>
            <person name="Haryono M."/>
            <person name="Chou L."/>
            <person name="Lin Y.-C."/>
            <person name="Lai E.-M."/>
            <person name="Kuo C.-H."/>
        </authorList>
    </citation>
    <scope>NUCLEOTIDE SEQUENCE [LARGE SCALE GENOMIC DNA]</scope>
    <source>
        <strain evidence="9 11">CFBP5473</strain>
    </source>
</reference>
<evidence type="ECO:0000256" key="4">
    <source>
        <dbReference type="PROSITE-ProRule" id="PRU00284"/>
    </source>
</evidence>
<protein>
    <submittedName>
        <fullName evidence="9">HAMP domain-containing protein</fullName>
    </submittedName>
</protein>
<name>A0A4D7DKC5_9HYPH</name>
<dbReference type="SUPFAM" id="SSF58104">
    <property type="entry name" value="Methyl-accepting chemotaxis protein (MCP) signaling domain"/>
    <property type="match status" value="1"/>
</dbReference>
<dbReference type="SMART" id="SM00304">
    <property type="entry name" value="HAMP"/>
    <property type="match status" value="1"/>
</dbReference>
<dbReference type="InterPro" id="IPR051310">
    <property type="entry name" value="MCP_chemotaxis"/>
</dbReference>
<feature type="domain" description="Methyl-accepting transducer" evidence="7">
    <location>
        <begin position="348"/>
        <end position="577"/>
    </location>
</feature>
<dbReference type="Pfam" id="PF00015">
    <property type="entry name" value="MCPsignal"/>
    <property type="match status" value="1"/>
</dbReference>
<keyword evidence="2" id="KW-0145">Chemotaxis</keyword>
<dbReference type="AlphaFoldDB" id="A0A4D7DKC5"/>
<evidence type="ECO:0000259" key="7">
    <source>
        <dbReference type="PROSITE" id="PS50111"/>
    </source>
</evidence>
<dbReference type="EMBL" id="CP039691">
    <property type="protein sequence ID" value="QCI96945.1"/>
    <property type="molecule type" value="Genomic_DNA"/>
</dbReference>
<dbReference type="Gene3D" id="1.10.8.500">
    <property type="entry name" value="HAMP domain in histidine kinase"/>
    <property type="match status" value="1"/>
</dbReference>
<dbReference type="OrthoDB" id="3378718at2"/>
<dbReference type="KEGG" id="alf:CFBP5473_02860"/>
<keyword evidence="6" id="KW-0472">Membrane</keyword>
<reference evidence="10 12" key="2">
    <citation type="submission" date="2021-03" db="EMBL/GenBank/DDBJ databases">
        <title>Rapid diversification of plasmids in a genus of pathogenic and nitrogen fixing bacteria.</title>
        <authorList>
            <person name="Weisberg A.J."/>
            <person name="Miller M."/>
            <person name="Ream W."/>
            <person name="Grunwald N.J."/>
            <person name="Chang J.H."/>
        </authorList>
    </citation>
    <scope>NUCLEOTIDE SEQUENCE [LARGE SCALE GENOMIC DNA]</scope>
    <source>
        <strain evidence="10 12">AF3.44</strain>
    </source>
</reference>
<gene>
    <name evidence="9" type="ORF">CFBP5473_02860</name>
    <name evidence="10" type="ORF">J5285_02530</name>
</gene>
<dbReference type="InterPro" id="IPR003660">
    <property type="entry name" value="HAMP_dom"/>
</dbReference>
<dbReference type="Pfam" id="PF00672">
    <property type="entry name" value="HAMP"/>
    <property type="match status" value="1"/>
</dbReference>
<evidence type="ECO:0000256" key="1">
    <source>
        <dbReference type="ARBA" id="ARBA00004370"/>
    </source>
</evidence>
<sequence length="604" mass="64866">MKLSISAIVTATGIALVAGVILTLLTGAEALNRLKVNGPIYQQIVDSKDLIADILPPPLYVIETYALANESALHPDTIAANTARISELKAQYQERREYWKGTTLPANLKAKLQDDVLIKGDAFWKELETGALPALASQDASKILASMTGLRTRFHAHEEAVNQLVDMGNIYGKQMETYAASETSFLQTASYSLCAILILLCIGSTLFLRRRAIRPLVQMTSAMTKMAGGDLKDEPPHLTRADEIGAMAKALAVFRNAGLAKERLEAEAEDSRILTEQEREQRERERLADAQALRFAIEQLGGGLNQLSNGNLSRTLDRPFDPRFETLRSDFNASLVTLRATLQDVLSETGLLNHQGQEMRDGANNLSRRTEQQAAALEETAAALEEVTSTVKTSVSRVDDTRDLVKEARRSAVHSSTVVGNAISAMNRIESASGEIGSIIGVIDDIAFQTNLLALNAGVEAARAGEAGKGFAVVAQEVRELAQRSANAAREIKGLIGKSSEEVAEGVNLVQSTGTALSQIEEVVSRIDLNIDSIATAAREQSVGLQEISASVNSLDQMTQQNAAMVEETNATTQALADAAVSLATLVGRFNIDSNGGAIEKRAA</sequence>
<dbReference type="Proteomes" id="UP000298545">
    <property type="component" value="Chromosome circular"/>
</dbReference>
<dbReference type="STRING" id="1367849.GCA_000518585_02756"/>
<dbReference type="GO" id="GO:0006935">
    <property type="term" value="P:chemotaxis"/>
    <property type="evidence" value="ECO:0007669"/>
    <property type="project" value="UniProtKB-KW"/>
</dbReference>
<evidence type="ECO:0000313" key="11">
    <source>
        <dbReference type="Proteomes" id="UP000298545"/>
    </source>
</evidence>
<evidence type="ECO:0000259" key="8">
    <source>
        <dbReference type="PROSITE" id="PS50885"/>
    </source>
</evidence>
<feature type="coiled-coil region" evidence="5">
    <location>
        <begin position="360"/>
        <end position="387"/>
    </location>
</feature>
<evidence type="ECO:0000313" key="9">
    <source>
        <dbReference type="EMBL" id="QCI96945.1"/>
    </source>
</evidence>
<dbReference type="EMBL" id="CP072167">
    <property type="protein sequence ID" value="QYA07627.1"/>
    <property type="molecule type" value="Genomic_DNA"/>
</dbReference>
<evidence type="ECO:0000313" key="10">
    <source>
        <dbReference type="EMBL" id="QYA07627.1"/>
    </source>
</evidence>
<evidence type="ECO:0000256" key="6">
    <source>
        <dbReference type="SAM" id="Phobius"/>
    </source>
</evidence>
<feature type="transmembrane region" description="Helical" evidence="6">
    <location>
        <begin position="189"/>
        <end position="208"/>
    </location>
</feature>
<keyword evidence="6" id="KW-0812">Transmembrane</keyword>
<dbReference type="GO" id="GO:0007165">
    <property type="term" value="P:signal transduction"/>
    <property type="evidence" value="ECO:0007669"/>
    <property type="project" value="UniProtKB-KW"/>
</dbReference>
<keyword evidence="12" id="KW-1185">Reference proteome</keyword>
<dbReference type="GO" id="GO:0016020">
    <property type="term" value="C:membrane"/>
    <property type="evidence" value="ECO:0007669"/>
    <property type="project" value="UniProtKB-SubCell"/>
</dbReference>
<evidence type="ECO:0000256" key="5">
    <source>
        <dbReference type="SAM" id="Coils"/>
    </source>
</evidence>
<dbReference type="PROSITE" id="PS50111">
    <property type="entry name" value="CHEMOTAXIS_TRANSDUC_2"/>
    <property type="match status" value="1"/>
</dbReference>
<dbReference type="RefSeq" id="WP_027675505.1">
    <property type="nucleotide sequence ID" value="NZ_CP039691.1"/>
</dbReference>
<dbReference type="PANTHER" id="PTHR43531">
    <property type="entry name" value="PROTEIN ICFG"/>
    <property type="match status" value="1"/>
</dbReference>
<dbReference type="PROSITE" id="PS50885">
    <property type="entry name" value="HAMP"/>
    <property type="match status" value="2"/>
</dbReference>
<comment type="similarity">
    <text evidence="3">Belongs to the methyl-accepting chemotaxis (MCP) protein family.</text>
</comment>
<comment type="subcellular location">
    <subcellularLocation>
        <location evidence="1">Membrane</location>
    </subcellularLocation>
</comment>
<dbReference type="Gene3D" id="1.10.287.950">
    <property type="entry name" value="Methyl-accepting chemotaxis protein"/>
    <property type="match status" value="1"/>
</dbReference>
<dbReference type="PANTHER" id="PTHR43531:SF11">
    <property type="entry name" value="METHYL-ACCEPTING CHEMOTAXIS PROTEIN 3"/>
    <property type="match status" value="1"/>
</dbReference>
<organism evidence="9 11">
    <name type="scientific">Agrobacterium larrymoorei</name>
    <dbReference type="NCBI Taxonomy" id="160699"/>
    <lineage>
        <taxon>Bacteria</taxon>
        <taxon>Pseudomonadati</taxon>
        <taxon>Pseudomonadota</taxon>
        <taxon>Alphaproteobacteria</taxon>
        <taxon>Hyphomicrobiales</taxon>
        <taxon>Rhizobiaceae</taxon>
        <taxon>Rhizobium/Agrobacterium group</taxon>
        <taxon>Agrobacterium</taxon>
    </lineage>
</organism>
<dbReference type="InterPro" id="IPR004089">
    <property type="entry name" value="MCPsignal_dom"/>
</dbReference>
<dbReference type="FunFam" id="1.10.287.950:FF:000001">
    <property type="entry name" value="Methyl-accepting chemotaxis sensory transducer"/>
    <property type="match status" value="1"/>
</dbReference>
<evidence type="ECO:0000256" key="3">
    <source>
        <dbReference type="ARBA" id="ARBA00029447"/>
    </source>
</evidence>